<dbReference type="CDD" id="cd18030">
    <property type="entry name" value="DEXHc_RE_I_HsdR"/>
    <property type="match status" value="1"/>
</dbReference>
<dbReference type="GO" id="GO:0003677">
    <property type="term" value="F:DNA binding"/>
    <property type="evidence" value="ECO:0007669"/>
    <property type="project" value="UniProtKB-KW"/>
</dbReference>
<comment type="subunit">
    <text evidence="3 11">The type I restriction/modification system is composed of three polypeptides R, M and S.</text>
</comment>
<dbReference type="InterPro" id="IPR021810">
    <property type="entry name" value="T1RH-like_C"/>
</dbReference>
<dbReference type="Proteomes" id="UP000748108">
    <property type="component" value="Unassembled WGS sequence"/>
</dbReference>
<evidence type="ECO:0000313" key="14">
    <source>
        <dbReference type="Proteomes" id="UP000748108"/>
    </source>
</evidence>
<protein>
    <recommendedName>
        <fullName evidence="11">Type I restriction enzyme endonuclease subunit</fullName>
        <shortName evidence="11">R protein</shortName>
        <ecNumber evidence="11">3.1.21.3</ecNumber>
    </recommendedName>
    <alternativeName>
        <fullName evidence="11">Type-1 restriction enzyme R protein</fullName>
    </alternativeName>
</protein>
<evidence type="ECO:0000256" key="5">
    <source>
        <dbReference type="ARBA" id="ARBA00022741"/>
    </source>
</evidence>
<dbReference type="AlphaFoldDB" id="A0A947CUR2"/>
<dbReference type="InterPro" id="IPR007409">
    <property type="entry name" value="Restrct_endonuc_type1_HsdR_N"/>
</dbReference>
<dbReference type="SMART" id="SM00487">
    <property type="entry name" value="DEXDc"/>
    <property type="match status" value="1"/>
</dbReference>
<evidence type="ECO:0000256" key="2">
    <source>
        <dbReference type="ARBA" id="ARBA00008598"/>
    </source>
</evidence>
<evidence type="ECO:0000256" key="6">
    <source>
        <dbReference type="ARBA" id="ARBA00022747"/>
    </source>
</evidence>
<dbReference type="InterPro" id="IPR055180">
    <property type="entry name" value="HsdR_RecA-like_helicase_dom_2"/>
</dbReference>
<accession>A0A947CUR2</accession>
<comment type="catalytic activity">
    <reaction evidence="1 11">
        <text>Endonucleolytic cleavage of DNA to give random double-stranded fragments with terminal 5'-phosphates, ATP is simultaneously hydrolyzed.</text>
        <dbReference type="EC" id="3.1.21.3"/>
    </reaction>
</comment>
<evidence type="ECO:0000259" key="12">
    <source>
        <dbReference type="PROSITE" id="PS51192"/>
    </source>
</evidence>
<dbReference type="EC" id="3.1.21.3" evidence="11"/>
<evidence type="ECO:0000256" key="7">
    <source>
        <dbReference type="ARBA" id="ARBA00022759"/>
    </source>
</evidence>
<dbReference type="Pfam" id="PF04313">
    <property type="entry name" value="HSDR_N"/>
    <property type="match status" value="1"/>
</dbReference>
<dbReference type="InterPro" id="IPR027417">
    <property type="entry name" value="P-loop_NTPase"/>
</dbReference>
<keyword evidence="6 11" id="KW-0680">Restriction system</keyword>
<keyword evidence="7 13" id="KW-0255">Endonuclease</keyword>
<dbReference type="CDD" id="cd22332">
    <property type="entry name" value="HsdR_N"/>
    <property type="match status" value="1"/>
</dbReference>
<keyword evidence="9 11" id="KW-0067">ATP-binding</keyword>
<dbReference type="PANTHER" id="PTHR30195:SF15">
    <property type="entry name" value="TYPE I RESTRICTION ENZYME HINDI ENDONUCLEASE SUBUNIT"/>
    <property type="match status" value="1"/>
</dbReference>
<organism evidence="13 14">
    <name type="scientific">Hydrogenibacillus schlegelii</name>
    <name type="common">Bacillus schlegelii</name>
    <dbReference type="NCBI Taxonomy" id="1484"/>
    <lineage>
        <taxon>Bacteria</taxon>
        <taxon>Bacillati</taxon>
        <taxon>Bacillota</taxon>
        <taxon>Bacilli</taxon>
        <taxon>Bacillales</taxon>
        <taxon>Bacillales Family X. Incertae Sedis</taxon>
        <taxon>Hydrogenibacillus</taxon>
    </lineage>
</organism>
<dbReference type="PANTHER" id="PTHR30195">
    <property type="entry name" value="TYPE I SITE-SPECIFIC DEOXYRIBONUCLEASE PROTEIN SUBUNIT M AND R"/>
    <property type="match status" value="1"/>
</dbReference>
<evidence type="ECO:0000256" key="11">
    <source>
        <dbReference type="RuleBase" id="RU364115"/>
    </source>
</evidence>
<evidence type="ECO:0000313" key="13">
    <source>
        <dbReference type="EMBL" id="MBT9281105.1"/>
    </source>
</evidence>
<dbReference type="InterPro" id="IPR004473">
    <property type="entry name" value="Restrct_endonuc_typeI_HsdR"/>
</dbReference>
<dbReference type="EMBL" id="JAHHQF010000007">
    <property type="protein sequence ID" value="MBT9281105.1"/>
    <property type="molecule type" value="Genomic_DNA"/>
</dbReference>
<dbReference type="SUPFAM" id="SSF52540">
    <property type="entry name" value="P-loop containing nucleoside triphosphate hydrolases"/>
    <property type="match status" value="2"/>
</dbReference>
<keyword evidence="4" id="KW-0540">Nuclease</keyword>
<evidence type="ECO:0000256" key="10">
    <source>
        <dbReference type="ARBA" id="ARBA00023125"/>
    </source>
</evidence>
<dbReference type="Pfam" id="PF22679">
    <property type="entry name" value="T1R_D3-like"/>
    <property type="match status" value="1"/>
</dbReference>
<dbReference type="Pfam" id="PF18766">
    <property type="entry name" value="SWI2_SNF2"/>
    <property type="match status" value="1"/>
</dbReference>
<keyword evidence="10 11" id="KW-0238">DNA-binding</keyword>
<gene>
    <name evidence="13" type="ORF">KM312_00270</name>
</gene>
<keyword evidence="5 11" id="KW-0547">Nucleotide-binding</keyword>
<dbReference type="GO" id="GO:0009307">
    <property type="term" value="P:DNA restriction-modification system"/>
    <property type="evidence" value="ECO:0007669"/>
    <property type="project" value="UniProtKB-KW"/>
</dbReference>
<dbReference type="Gene3D" id="3.40.50.300">
    <property type="entry name" value="P-loop containing nucleotide triphosphate hydrolases"/>
    <property type="match status" value="2"/>
</dbReference>
<dbReference type="GO" id="GO:0005524">
    <property type="term" value="F:ATP binding"/>
    <property type="evidence" value="ECO:0007669"/>
    <property type="project" value="UniProtKB-KW"/>
</dbReference>
<sequence length="1037" mass="118231">MTTRFIESDVESAALSWLESTGWNVRSGPDISPGGDAPEREDYRQVVLRQRLRAALKLLNPGLPSEALEMAYRKITNPDGATLVARNRAFHRMLVDGVAVEYRTPDGRIAGRQAKVIDFDNPENNDWLAVNQFTVVENQNNRRPDIVLFVNGLPLGILELKNPASQEATIWAAYQQLQTYKKELPNLFTFNEVLIISDGIDARVGTLTAGEEWFKPWRTISGEAIEDEGVPKLEVLIRGILESGRFLEFIRDFILFEDGREGPVKKMAGYHQFHAVRIAVKETLRATGLVAGDPRKHAGKPGDRRVGVVWHTQGSGKSMTMIFYARRISREPAMENPTIVVVTDRNDLDDQLFGMFARAEEFLGQPPIQSRTRSHLRELLRRSSGGIIFTTIQKFLPDDEDRNPVLSERRNIVVLVDEAHRSQYDLLDGLARHMRDTMPNASFIAFTGTPIELGDRNTRAIFGDYRHVYDIQQAIEDQATVPIYYESRLAELKISEEEKPKLDEAFEEVTEGEEEKARERLKSKWAQLEMIVGSENRLQLLAEDIIQHFEERLKTADGKAMIVCMSRPIAVSLYNKIVKLRPDWHHDDDDKGVIKVVMTGDASDPSEMQPHIRNKQRRQFLAGRFRDPNDPFKIVIVRDMWLTGFDCPALHTMYVDKPMRGHNLMQAIARVNRVFRGKHGGLVVDYIGIAHELKEAIAAYTAGGGRGKVIVDQGEIVKIMMEKYEVCRDILHDLDWSGWKEGEPATRTGIVAAALEHILAQPDGKERFTKAAGELLKAFSLASTHEEARGIRDDVEFFQLLRAQLTKRESTEPWKDRQLEYVIRQMISRAVVTEGVTDILEVAGLSRPDISVLSEEFLEEIRNIKHKNVAVEVLSRLLQKEIKERWKTNIVQARRFSEMLEKTLIQYRNRVIGATMAIEELIARAKEMLEEDRKKRELGLTPEELAFYDALADNRSAVEVLGDETLRTIACELVPTVRANVTIDWTIRENARAHLRRLVKRILRKYGYPPDQQETATKTVLKQAEALSEEWALTDDR</sequence>
<dbReference type="Gene3D" id="3.90.1570.50">
    <property type="match status" value="1"/>
</dbReference>
<evidence type="ECO:0000256" key="4">
    <source>
        <dbReference type="ARBA" id="ARBA00022722"/>
    </source>
</evidence>
<reference evidence="13" key="1">
    <citation type="journal article" date="2021" name="Microbiology">
        <title>Metagenomic Analysis of the Microbial Community in the Underground Coal Fire Area (Kemerovo Region, Russia) Revealed Predominance of Thermophilic Members of the Phyla Deinococcus-thermus, Aquificae, and Firmicutes.</title>
        <authorList>
            <person name="Kadnikov V."/>
            <person name="Mardanov A.V."/>
            <person name="Beletsky A.V."/>
            <person name="Karnachuk O.V."/>
            <person name="Ravin N.V."/>
        </authorList>
    </citation>
    <scope>NUCLEOTIDE SEQUENCE</scope>
    <source>
        <strain evidence="13">RBS10-49</strain>
    </source>
</reference>
<dbReference type="Pfam" id="PF11867">
    <property type="entry name" value="T1RH-like_C"/>
    <property type="match status" value="1"/>
</dbReference>
<dbReference type="NCBIfam" id="TIGR00348">
    <property type="entry name" value="hsdR"/>
    <property type="match status" value="1"/>
</dbReference>
<comment type="similarity">
    <text evidence="2 11">Belongs to the HsdR family.</text>
</comment>
<comment type="function">
    <text evidence="11">Subunit R is required for both nuclease and ATPase activities, but not for modification.</text>
</comment>
<evidence type="ECO:0000256" key="3">
    <source>
        <dbReference type="ARBA" id="ARBA00011296"/>
    </source>
</evidence>
<evidence type="ECO:0000256" key="1">
    <source>
        <dbReference type="ARBA" id="ARBA00000851"/>
    </source>
</evidence>
<keyword evidence="8 11" id="KW-0378">Hydrolase</keyword>
<comment type="caution">
    <text evidence="13">The sequence shown here is derived from an EMBL/GenBank/DDBJ whole genome shotgun (WGS) entry which is preliminary data.</text>
</comment>
<dbReference type="InterPro" id="IPR040980">
    <property type="entry name" value="SWI2_SNF2"/>
</dbReference>
<evidence type="ECO:0000256" key="8">
    <source>
        <dbReference type="ARBA" id="ARBA00022801"/>
    </source>
</evidence>
<dbReference type="InterPro" id="IPR014001">
    <property type="entry name" value="Helicase_ATP-bd"/>
</dbReference>
<dbReference type="PROSITE" id="PS51192">
    <property type="entry name" value="HELICASE_ATP_BIND_1"/>
    <property type="match status" value="1"/>
</dbReference>
<dbReference type="GO" id="GO:0009035">
    <property type="term" value="F:type I site-specific deoxyribonuclease activity"/>
    <property type="evidence" value="ECO:0007669"/>
    <property type="project" value="UniProtKB-EC"/>
</dbReference>
<name>A0A947CUR2_HYDSH</name>
<evidence type="ECO:0000256" key="9">
    <source>
        <dbReference type="ARBA" id="ARBA00022840"/>
    </source>
</evidence>
<dbReference type="InterPro" id="IPR051268">
    <property type="entry name" value="Type-I_R_enzyme_R_subunit"/>
</dbReference>
<proteinExistence type="inferred from homology"/>
<feature type="domain" description="Helicase ATP-binding" evidence="12">
    <location>
        <begin position="298"/>
        <end position="468"/>
    </location>
</feature>
<dbReference type="CDD" id="cd18800">
    <property type="entry name" value="SF2_C_EcoR124I-like"/>
    <property type="match status" value="1"/>
</dbReference>